<protein>
    <submittedName>
        <fullName evidence="1">Uncharacterized protein</fullName>
    </submittedName>
</protein>
<accession>A0ACC2X9Q1</accession>
<evidence type="ECO:0000313" key="2">
    <source>
        <dbReference type="Proteomes" id="UP001243375"/>
    </source>
</evidence>
<name>A0ACC2X9Q1_9TREE</name>
<comment type="caution">
    <text evidence="1">The sequence shown here is derived from an EMBL/GenBank/DDBJ whole genome shotgun (WGS) entry which is preliminary data.</text>
</comment>
<evidence type="ECO:0000313" key="1">
    <source>
        <dbReference type="EMBL" id="KAJ9120027.1"/>
    </source>
</evidence>
<keyword evidence="2" id="KW-1185">Reference proteome</keyword>
<organism evidence="1 2">
    <name type="scientific">Naganishia vaughanmartiniae</name>
    <dbReference type="NCBI Taxonomy" id="1424756"/>
    <lineage>
        <taxon>Eukaryota</taxon>
        <taxon>Fungi</taxon>
        <taxon>Dikarya</taxon>
        <taxon>Basidiomycota</taxon>
        <taxon>Agaricomycotina</taxon>
        <taxon>Tremellomycetes</taxon>
        <taxon>Filobasidiales</taxon>
        <taxon>Filobasidiaceae</taxon>
        <taxon>Naganishia</taxon>
    </lineage>
</organism>
<gene>
    <name evidence="1" type="ORF">QFC22_002924</name>
</gene>
<proteinExistence type="predicted"/>
<dbReference type="EMBL" id="JASBWU010000007">
    <property type="protein sequence ID" value="KAJ9120027.1"/>
    <property type="molecule type" value="Genomic_DNA"/>
</dbReference>
<dbReference type="Proteomes" id="UP001243375">
    <property type="component" value="Unassembled WGS sequence"/>
</dbReference>
<reference evidence="1" key="1">
    <citation type="submission" date="2023-04" db="EMBL/GenBank/DDBJ databases">
        <title>Draft Genome sequencing of Naganishia species isolated from polar environments using Oxford Nanopore Technology.</title>
        <authorList>
            <person name="Leo P."/>
            <person name="Venkateswaran K."/>
        </authorList>
    </citation>
    <scope>NUCLEOTIDE SEQUENCE</scope>
    <source>
        <strain evidence="1">MNA-CCFEE 5425</strain>
    </source>
</reference>
<sequence length="340" mass="36792">MPLKPDVEASGSAASEVEAQVDVEDRLRKTEAQGESSKGNKVPKIEPSNGAGPSVKSESSLPPTNNSTSVSAKKFVFVTGNANKLREVQQILAVGDSGIQVTNQALDACRSGEEKITIVWALYRWFPNSARTAESMFSAARASSDVGSFKHKHTRTVILLLTNWHRLAAGLLVICLPYATVIVPEVQGSTQEVAIAKCKSAAQQLGKACVTEDTALCFDALGGLPGPYIKDFMTKVGHEGLNTMLQGFPTHRAHALCTFAYSPAPTTENPSPEPILFEGKTEGEIVPPRGDKVFGWDPVFMPDEGKGLTYAEMDQVEKNKISHRYKALSKLKEYLQNAEQ</sequence>